<name>A0A6A9QPR1_SULME</name>
<dbReference type="RefSeq" id="WP_156016759.1">
    <property type="nucleotide sequence ID" value="NZ_WGGD01000005.1"/>
</dbReference>
<dbReference type="Proteomes" id="UP000470772">
    <property type="component" value="Unassembled WGS sequence"/>
</dbReference>
<protein>
    <submittedName>
        <fullName evidence="1">Uncharacterized protein</fullName>
    </submittedName>
</protein>
<dbReference type="PANTHER" id="PTHR42731:SF4">
    <property type="entry name" value="RADICAL SAM DOMAIN PROTEIN"/>
    <property type="match status" value="1"/>
</dbReference>
<organism evidence="1 2">
    <name type="scientific">Sulfuracidifex metallicus DSM 6482 = JCM 9184</name>
    <dbReference type="NCBI Taxonomy" id="523847"/>
    <lineage>
        <taxon>Archaea</taxon>
        <taxon>Thermoproteota</taxon>
        <taxon>Thermoprotei</taxon>
        <taxon>Sulfolobales</taxon>
        <taxon>Sulfolobaceae</taxon>
        <taxon>Sulfuracidifex</taxon>
    </lineage>
</organism>
<accession>A0A6A9QPR1</accession>
<comment type="caution">
    <text evidence="1">The sequence shown here is derived from an EMBL/GenBank/DDBJ whole genome shotgun (WGS) entry which is preliminary data.</text>
</comment>
<dbReference type="EMBL" id="WGGD01000005">
    <property type="protein sequence ID" value="MUN29171.1"/>
    <property type="molecule type" value="Genomic_DNA"/>
</dbReference>
<gene>
    <name evidence="1" type="ORF">GC250_06940</name>
</gene>
<dbReference type="PANTHER" id="PTHR42731">
    <property type="entry name" value="SLL1084 PROTEIN"/>
    <property type="match status" value="1"/>
</dbReference>
<evidence type="ECO:0000313" key="1">
    <source>
        <dbReference type="EMBL" id="MUN29171.1"/>
    </source>
</evidence>
<dbReference type="AlphaFoldDB" id="A0A6A9QPR1"/>
<keyword evidence="2" id="KW-1185">Reference proteome</keyword>
<reference evidence="1 2" key="1">
    <citation type="submission" date="2019-10" db="EMBL/GenBank/DDBJ databases">
        <title>Sequencing and Assembly of Multiple Reported Metal-Biooxidizing Members of the Extremely Thermoacidophilic Archaeal Family Sulfolobaceae.</title>
        <authorList>
            <person name="Counts J.A."/>
            <person name="Kelly R.M."/>
        </authorList>
    </citation>
    <scope>NUCLEOTIDE SEQUENCE [LARGE SCALE GENOMIC DNA]</scope>
    <source>
        <strain evidence="1 2">DSM 6482</strain>
    </source>
</reference>
<sequence length="384" mass="43798">MEITLTADKATFFSMSPIPKRLNPARRKKFPPYGLRKVEAIFNKKGFQVYISEPMSIKEGIIGLYVNDPFGMTEISRAIHEIFGEPPLQVTSFTELSAMISRRKDEGQNIRVVVGGPGAWEIAMRDAPWVNTVVLGEAETLSICDILKGGKVVKTRRAKEEEFVSIIKPSSSPDVEISRTGRRIPLNVIEQEIKVQLRKHRDINLITDDILLWGEQLKPLLRLAKLGKKVTFSQISSERFSEDLVKTIKEELNLNENNWRSPVLASNGCVLQRVPDVIKILNYHFIYPIMFVKEEMAEEALQFKAIVVPIPSTENYFDVLYKVWLVEKKFLKIPFSSLIDVILQKAKETRGEYLRKLNIRGLGSLNLITIILEGFINSIRLRTS</sequence>
<proteinExistence type="predicted"/>
<evidence type="ECO:0000313" key="2">
    <source>
        <dbReference type="Proteomes" id="UP000470772"/>
    </source>
</evidence>